<keyword evidence="2" id="KW-1185">Reference proteome</keyword>
<comment type="caution">
    <text evidence="1">The sequence shown here is derived from an EMBL/GenBank/DDBJ whole genome shotgun (WGS) entry which is preliminary data.</text>
</comment>
<evidence type="ECO:0000313" key="1">
    <source>
        <dbReference type="EMBL" id="GGK90974.1"/>
    </source>
</evidence>
<dbReference type="EMBL" id="BMPE01000001">
    <property type="protein sequence ID" value="GGK90974.1"/>
    <property type="molecule type" value="Genomic_DNA"/>
</dbReference>
<evidence type="ECO:0000313" key="2">
    <source>
        <dbReference type="Proteomes" id="UP000604341"/>
    </source>
</evidence>
<sequence length="163" mass="17390">MQREAGVLARLLAVSPGALALVTLPLYHGPHADVYRVEVGEMARGRVQAVLGGHPVWAKLEVGRHGLLHVHVLTSAAARADLPQHARCTAVTDPVGLLAYLAKPADARACSWRDQGGRWHRPNAATLHAAATDHAAARLQGRLPRLTWTAYLPRLPRGVSGAA</sequence>
<accession>A0ABQ2FHH9</accession>
<organism evidence="1 2">
    <name type="scientific">Deinococcus radiotolerans</name>
    <dbReference type="NCBI Taxonomy" id="1309407"/>
    <lineage>
        <taxon>Bacteria</taxon>
        <taxon>Thermotogati</taxon>
        <taxon>Deinococcota</taxon>
        <taxon>Deinococci</taxon>
        <taxon>Deinococcales</taxon>
        <taxon>Deinococcaceae</taxon>
        <taxon>Deinococcus</taxon>
    </lineage>
</organism>
<protein>
    <submittedName>
        <fullName evidence="1">Uncharacterized protein</fullName>
    </submittedName>
</protein>
<gene>
    <name evidence="1" type="ORF">GCM10010844_06930</name>
</gene>
<name>A0ABQ2FHH9_9DEIO</name>
<proteinExistence type="predicted"/>
<reference evidence="2" key="1">
    <citation type="journal article" date="2019" name="Int. J. Syst. Evol. Microbiol.">
        <title>The Global Catalogue of Microorganisms (GCM) 10K type strain sequencing project: providing services to taxonomists for standard genome sequencing and annotation.</title>
        <authorList>
            <consortium name="The Broad Institute Genomics Platform"/>
            <consortium name="The Broad Institute Genome Sequencing Center for Infectious Disease"/>
            <person name="Wu L."/>
            <person name="Ma J."/>
        </authorList>
    </citation>
    <scope>NUCLEOTIDE SEQUENCE [LARGE SCALE GENOMIC DNA]</scope>
    <source>
        <strain evidence="2">JCM 19173</strain>
    </source>
</reference>
<dbReference type="Proteomes" id="UP000604341">
    <property type="component" value="Unassembled WGS sequence"/>
</dbReference>